<evidence type="ECO:0000256" key="1">
    <source>
        <dbReference type="SAM" id="MobiDB-lite"/>
    </source>
</evidence>
<keyword evidence="2" id="KW-0812">Transmembrane</keyword>
<organism evidence="3 4">
    <name type="scientific">Habropoda laboriosa</name>
    <dbReference type="NCBI Taxonomy" id="597456"/>
    <lineage>
        <taxon>Eukaryota</taxon>
        <taxon>Metazoa</taxon>
        <taxon>Ecdysozoa</taxon>
        <taxon>Arthropoda</taxon>
        <taxon>Hexapoda</taxon>
        <taxon>Insecta</taxon>
        <taxon>Pterygota</taxon>
        <taxon>Neoptera</taxon>
        <taxon>Endopterygota</taxon>
        <taxon>Hymenoptera</taxon>
        <taxon>Apocrita</taxon>
        <taxon>Aculeata</taxon>
        <taxon>Apoidea</taxon>
        <taxon>Anthophila</taxon>
        <taxon>Apidae</taxon>
        <taxon>Habropoda</taxon>
    </lineage>
</organism>
<feature type="transmembrane region" description="Helical" evidence="2">
    <location>
        <begin position="207"/>
        <end position="224"/>
    </location>
</feature>
<keyword evidence="2" id="KW-1133">Transmembrane helix</keyword>
<feature type="transmembrane region" description="Helical" evidence="2">
    <location>
        <begin position="173"/>
        <end position="195"/>
    </location>
</feature>
<dbReference type="Proteomes" id="UP000053825">
    <property type="component" value="Unassembled WGS sequence"/>
</dbReference>
<proteinExistence type="predicted"/>
<dbReference type="AlphaFoldDB" id="A0A0L7QQU1"/>
<keyword evidence="4" id="KW-1185">Reference proteome</keyword>
<feature type="region of interest" description="Disordered" evidence="1">
    <location>
        <begin position="337"/>
        <end position="371"/>
    </location>
</feature>
<reference evidence="3 4" key="1">
    <citation type="submission" date="2015-07" db="EMBL/GenBank/DDBJ databases">
        <title>The genome of Habropoda laboriosa.</title>
        <authorList>
            <person name="Pan H."/>
            <person name="Kapheim K."/>
        </authorList>
    </citation>
    <scope>NUCLEOTIDE SEQUENCE [LARGE SCALE GENOMIC DNA]</scope>
    <source>
        <strain evidence="3">0110345459</strain>
    </source>
</reference>
<protein>
    <submittedName>
        <fullName evidence="3">Uncharacterized protein</fullName>
    </submittedName>
</protein>
<accession>A0A0L7QQU1</accession>
<feature type="transmembrane region" description="Helical" evidence="2">
    <location>
        <begin position="50"/>
        <end position="66"/>
    </location>
</feature>
<evidence type="ECO:0000313" key="3">
    <source>
        <dbReference type="EMBL" id="KOC60929.1"/>
    </source>
</evidence>
<evidence type="ECO:0000256" key="2">
    <source>
        <dbReference type="SAM" id="Phobius"/>
    </source>
</evidence>
<name>A0A0L7QQU1_9HYME</name>
<sequence>MLEETANGWAMGLHSFLDVSQFTPIVPNLWDKKTFNVQYTNDTKIKKSDVLLGYLILFWIVLYVAYEKCLNSLLRRMRIPLMQRSRIIEAVWNCGFCFGSICYLKSSTIKTLSFFSEERKVTHEELGVILHKSFYFHRAGVEILCHGAWTKGWANLLFASFIMNPYQEKWCTVVSTFLFYKAIDTIVVNICRILLCASHLTKRKLPKLIFCLHCISWVYLYTLFVPKLMLWPENMNYTKAQLGLWLWFIAECLDSVYFRLVGCARNVHWLEICLFPPPTREAIELAGIQKRHRDSLKKLVKRTSKKAEMWQALFCVMALKKKIKRIRQAKHNESISMINSTEEELSEPEVTEESSEERENEECNQYSNIEN</sequence>
<feature type="transmembrane region" description="Helical" evidence="2">
    <location>
        <begin position="87"/>
        <end position="106"/>
    </location>
</feature>
<dbReference type="EMBL" id="KQ414786">
    <property type="protein sequence ID" value="KOC60929.1"/>
    <property type="molecule type" value="Genomic_DNA"/>
</dbReference>
<gene>
    <name evidence="3" type="ORF">WH47_05707</name>
</gene>
<feature type="compositionally biased region" description="Acidic residues" evidence="1">
    <location>
        <begin position="341"/>
        <end position="362"/>
    </location>
</feature>
<evidence type="ECO:0000313" key="4">
    <source>
        <dbReference type="Proteomes" id="UP000053825"/>
    </source>
</evidence>
<keyword evidence="2" id="KW-0472">Membrane</keyword>
<dbReference type="OrthoDB" id="7627565at2759"/>